<dbReference type="EMBL" id="OY288114">
    <property type="protein sequence ID" value="CAJ0878292.1"/>
    <property type="molecule type" value="Genomic_DNA"/>
</dbReference>
<name>A0AA48M0Z0_9ZZZZ</name>
<gene>
    <name evidence="1" type="ORF">AMST5_02956</name>
</gene>
<accession>A0AA48M0Z0</accession>
<proteinExistence type="predicted"/>
<evidence type="ECO:0000313" key="1">
    <source>
        <dbReference type="EMBL" id="CAJ0878292.1"/>
    </source>
</evidence>
<dbReference type="Gene3D" id="1.20.120.330">
    <property type="entry name" value="Nucleotidyltransferases domain 2"/>
    <property type="match status" value="1"/>
</dbReference>
<protein>
    <submittedName>
        <fullName evidence="1">Uncharacterized protein</fullName>
    </submittedName>
</protein>
<sequence>MTMAERLLWLAEELSRQSREIESATVERRAVSTAYYDYAVFHAVTSLCAAELLGASAALKKTPEFERVYRALDHKSLKAAFNAAPLNNSPALKAIGERIVDLQSERIRADYLPSGRLYKRSECDGLVQSARIIMQALRDLSAQDRRTLAVYLIFKNRP</sequence>
<reference evidence="1" key="1">
    <citation type="submission" date="2023-07" db="EMBL/GenBank/DDBJ databases">
        <authorList>
            <person name="Pelsma A.J. K."/>
        </authorList>
    </citation>
    <scope>NUCLEOTIDE SEQUENCE</scope>
</reference>
<organism evidence="1">
    <name type="scientific">freshwater sediment metagenome</name>
    <dbReference type="NCBI Taxonomy" id="556182"/>
    <lineage>
        <taxon>unclassified sequences</taxon>
        <taxon>metagenomes</taxon>
        <taxon>ecological metagenomes</taxon>
    </lineage>
</organism>
<dbReference type="AlphaFoldDB" id="A0AA48M0Z0"/>